<sequence length="346" mass="41276">MPIVTDDIESLLNFVSINFFYGWKFKKNRCWSCRSLDVISWGKQNGKRRFKCKNCGIYFTSENKSVSLKNKEIWFKKWIVGKQTYEQISTESGYSVSTLQRYFNVMLGKAPRLSYSQNKEVYLLIDGTYFSNEICLVVYRDNTFKQTQLYRITDGEHYEELKEDLENILNLGIKIGGITCDGDKSLLKAIRKVCPKVPVQRCLVHIQRMCKIWLSAYPKSIAGFELREIVCKIHFIDNEIKKQYWIKEFLDWSEKHKEFLNEKSYSQETERYWYTHKMVRRCFSVIKKALPNMFIFLQNHNIPKTTNAIESFFGHLKGNLNIHRGLTKSRRKKFIQWYLFYKNLKS</sequence>
<organism evidence="2 3">
    <name type="scientific">Chryseobacterium arachidis</name>
    <dbReference type="NCBI Taxonomy" id="1416778"/>
    <lineage>
        <taxon>Bacteria</taxon>
        <taxon>Pseudomonadati</taxon>
        <taxon>Bacteroidota</taxon>
        <taxon>Flavobacteriia</taxon>
        <taxon>Flavobacteriales</taxon>
        <taxon>Weeksellaceae</taxon>
        <taxon>Chryseobacterium group</taxon>
        <taxon>Chryseobacterium</taxon>
    </lineage>
</organism>
<evidence type="ECO:0000313" key="3">
    <source>
        <dbReference type="Proteomes" id="UP000184518"/>
    </source>
</evidence>
<evidence type="ECO:0000313" key="2">
    <source>
        <dbReference type="EMBL" id="SHG12364.1"/>
    </source>
</evidence>
<dbReference type="InterPro" id="IPR004291">
    <property type="entry name" value="Transposase_IS66_central"/>
</dbReference>
<keyword evidence="3" id="KW-1185">Reference proteome</keyword>
<reference evidence="3" key="1">
    <citation type="submission" date="2016-11" db="EMBL/GenBank/DDBJ databases">
        <authorList>
            <person name="Varghese N."/>
            <person name="Submissions S."/>
        </authorList>
    </citation>
    <scope>NUCLEOTIDE SEQUENCE [LARGE SCALE GENOMIC DNA]</scope>
    <source>
        <strain evidence="3">DSM 27619</strain>
    </source>
</reference>
<dbReference type="Pfam" id="PF03050">
    <property type="entry name" value="DDE_Tnp_IS66"/>
    <property type="match status" value="1"/>
</dbReference>
<accession>A0A1M5H8T1</accession>
<protein>
    <submittedName>
        <fullName evidence="2">Transposase, Mutator family</fullName>
    </submittedName>
</protein>
<evidence type="ECO:0000259" key="1">
    <source>
        <dbReference type="Pfam" id="PF03050"/>
    </source>
</evidence>
<gene>
    <name evidence="2" type="ORF">SAMN05443633_110117</name>
</gene>
<name>A0A1M5H8T1_9FLAO</name>
<dbReference type="Proteomes" id="UP000184518">
    <property type="component" value="Unassembled WGS sequence"/>
</dbReference>
<dbReference type="STRING" id="1416778.SAMN05443633_110117"/>
<proteinExistence type="predicted"/>
<dbReference type="EMBL" id="FQUT01000010">
    <property type="protein sequence ID" value="SHG12364.1"/>
    <property type="molecule type" value="Genomic_DNA"/>
</dbReference>
<dbReference type="AlphaFoldDB" id="A0A1M5H8T1"/>
<feature type="domain" description="Transposase IS66 central" evidence="1">
    <location>
        <begin position="176"/>
        <end position="310"/>
    </location>
</feature>